<dbReference type="InterPro" id="IPR001647">
    <property type="entry name" value="HTH_TetR"/>
</dbReference>
<sequence length="215" mass="23503">MAQQERAIRTRRAILEAAGSVFDESGYDSATLSTILERAGVTKGALYFHFPSKEKLALAVLNEHVDEVQAPSQPTKLQELVDAGMILAHRLSCDPILRGGTRLTIEQGVAKHQRRGPLLAWRDHNLQLLTEAKERGELLPHVVLEDTAALFVGAFTGLQLMSQILSDRADLEDRVVVMFNHILPSIAVPALLGTLDISADRARDLMGKTLTTHGG</sequence>
<keyword evidence="3" id="KW-0804">Transcription</keyword>
<dbReference type="GO" id="GO:0003700">
    <property type="term" value="F:DNA-binding transcription factor activity"/>
    <property type="evidence" value="ECO:0007669"/>
    <property type="project" value="TreeGrafter"/>
</dbReference>
<dbReference type="InterPro" id="IPR009057">
    <property type="entry name" value="Homeodomain-like_sf"/>
</dbReference>
<dbReference type="Gene3D" id="1.10.357.10">
    <property type="entry name" value="Tetracycline Repressor, domain 2"/>
    <property type="match status" value="1"/>
</dbReference>
<dbReference type="InterPro" id="IPR023772">
    <property type="entry name" value="DNA-bd_HTH_TetR-type_CS"/>
</dbReference>
<dbReference type="EMBL" id="BMMS01000022">
    <property type="protein sequence ID" value="GGO94291.1"/>
    <property type="molecule type" value="Genomic_DNA"/>
</dbReference>
<dbReference type="PROSITE" id="PS01081">
    <property type="entry name" value="HTH_TETR_1"/>
    <property type="match status" value="1"/>
</dbReference>
<gene>
    <name evidence="6" type="ORF">GCM10012280_48800</name>
</gene>
<feature type="DNA-binding region" description="H-T-H motif" evidence="4">
    <location>
        <begin position="31"/>
        <end position="50"/>
    </location>
</feature>
<dbReference type="PROSITE" id="PS50977">
    <property type="entry name" value="HTH_TETR_2"/>
    <property type="match status" value="1"/>
</dbReference>
<evidence type="ECO:0000256" key="1">
    <source>
        <dbReference type="ARBA" id="ARBA00023015"/>
    </source>
</evidence>
<dbReference type="PANTHER" id="PTHR30055">
    <property type="entry name" value="HTH-TYPE TRANSCRIPTIONAL REGULATOR RUTR"/>
    <property type="match status" value="1"/>
</dbReference>
<dbReference type="InterPro" id="IPR047923">
    <property type="entry name" value="ArpA-like"/>
</dbReference>
<evidence type="ECO:0000259" key="5">
    <source>
        <dbReference type="PROSITE" id="PS50977"/>
    </source>
</evidence>
<keyword evidence="7" id="KW-1185">Reference proteome</keyword>
<keyword evidence="2 4" id="KW-0238">DNA-binding</keyword>
<proteinExistence type="predicted"/>
<reference evidence="6" key="1">
    <citation type="journal article" date="2014" name="Int. J. Syst. Evol. Microbiol.">
        <title>Complete genome sequence of Corynebacterium casei LMG S-19264T (=DSM 44701T), isolated from a smear-ripened cheese.</title>
        <authorList>
            <consortium name="US DOE Joint Genome Institute (JGI-PGF)"/>
            <person name="Walter F."/>
            <person name="Albersmeier A."/>
            <person name="Kalinowski J."/>
            <person name="Ruckert C."/>
        </authorList>
    </citation>
    <scope>NUCLEOTIDE SEQUENCE</scope>
    <source>
        <strain evidence="6">CGMCC 4.7201</strain>
    </source>
</reference>
<dbReference type="PANTHER" id="PTHR30055:SF234">
    <property type="entry name" value="HTH-TYPE TRANSCRIPTIONAL REGULATOR BETI"/>
    <property type="match status" value="1"/>
</dbReference>
<evidence type="ECO:0000256" key="4">
    <source>
        <dbReference type="PROSITE-ProRule" id="PRU00335"/>
    </source>
</evidence>
<evidence type="ECO:0000313" key="7">
    <source>
        <dbReference type="Proteomes" id="UP000641932"/>
    </source>
</evidence>
<keyword evidence="1" id="KW-0805">Transcription regulation</keyword>
<dbReference type="Proteomes" id="UP000641932">
    <property type="component" value="Unassembled WGS sequence"/>
</dbReference>
<dbReference type="InterPro" id="IPR036271">
    <property type="entry name" value="Tet_transcr_reg_TetR-rel_C_sf"/>
</dbReference>
<dbReference type="Pfam" id="PF00440">
    <property type="entry name" value="TetR_N"/>
    <property type="match status" value="1"/>
</dbReference>
<protein>
    <submittedName>
        <fullName evidence="6">Gamma-butyrolactone-binding protein</fullName>
    </submittedName>
</protein>
<accession>A0A917ZWQ0</accession>
<feature type="domain" description="HTH tetR-type" evidence="5">
    <location>
        <begin position="8"/>
        <end position="68"/>
    </location>
</feature>
<dbReference type="GO" id="GO:0000976">
    <property type="term" value="F:transcription cis-regulatory region binding"/>
    <property type="evidence" value="ECO:0007669"/>
    <property type="project" value="TreeGrafter"/>
</dbReference>
<dbReference type="RefSeq" id="WP_189133932.1">
    <property type="nucleotide sequence ID" value="NZ_BMMS01000022.1"/>
</dbReference>
<evidence type="ECO:0000256" key="3">
    <source>
        <dbReference type="ARBA" id="ARBA00023163"/>
    </source>
</evidence>
<dbReference type="NCBIfam" id="NF041196">
    <property type="entry name" value="ScbR_bind_reg"/>
    <property type="match status" value="1"/>
</dbReference>
<dbReference type="InterPro" id="IPR050109">
    <property type="entry name" value="HTH-type_TetR-like_transc_reg"/>
</dbReference>
<evidence type="ECO:0000313" key="6">
    <source>
        <dbReference type="EMBL" id="GGO94291.1"/>
    </source>
</evidence>
<evidence type="ECO:0000256" key="2">
    <source>
        <dbReference type="ARBA" id="ARBA00023125"/>
    </source>
</evidence>
<organism evidence="6 7">
    <name type="scientific">Wenjunlia tyrosinilytica</name>
    <dbReference type="NCBI Taxonomy" id="1544741"/>
    <lineage>
        <taxon>Bacteria</taxon>
        <taxon>Bacillati</taxon>
        <taxon>Actinomycetota</taxon>
        <taxon>Actinomycetes</taxon>
        <taxon>Kitasatosporales</taxon>
        <taxon>Streptomycetaceae</taxon>
        <taxon>Wenjunlia</taxon>
    </lineage>
</organism>
<reference evidence="6" key="2">
    <citation type="submission" date="2020-09" db="EMBL/GenBank/DDBJ databases">
        <authorList>
            <person name="Sun Q."/>
            <person name="Zhou Y."/>
        </authorList>
    </citation>
    <scope>NUCLEOTIDE SEQUENCE</scope>
    <source>
        <strain evidence="6">CGMCC 4.7201</strain>
    </source>
</reference>
<dbReference type="SUPFAM" id="SSF46689">
    <property type="entry name" value="Homeodomain-like"/>
    <property type="match status" value="1"/>
</dbReference>
<comment type="caution">
    <text evidence="6">The sequence shown here is derived from an EMBL/GenBank/DDBJ whole genome shotgun (WGS) entry which is preliminary data.</text>
</comment>
<dbReference type="PRINTS" id="PR00455">
    <property type="entry name" value="HTHTETR"/>
</dbReference>
<name>A0A917ZWQ0_9ACTN</name>
<dbReference type="SUPFAM" id="SSF48498">
    <property type="entry name" value="Tetracyclin repressor-like, C-terminal domain"/>
    <property type="match status" value="1"/>
</dbReference>
<dbReference type="AlphaFoldDB" id="A0A917ZWQ0"/>